<sequence length="68" mass="8030">MDKSDLEQMGYLRLPEVLKLFPVCRSSWWAGIKLQMYPRPIKLGKRAIGWRKSDIIKLLQNPESSHFQ</sequence>
<keyword evidence="2" id="KW-1185">Reference proteome</keyword>
<dbReference type="InterPro" id="IPR010260">
    <property type="entry name" value="AlpA"/>
</dbReference>
<comment type="caution">
    <text evidence="1">The sequence shown here is derived from an EMBL/GenBank/DDBJ whole genome shotgun (WGS) entry which is preliminary data.</text>
</comment>
<evidence type="ECO:0000313" key="2">
    <source>
        <dbReference type="Proteomes" id="UP001319180"/>
    </source>
</evidence>
<dbReference type="Proteomes" id="UP001319180">
    <property type="component" value="Unassembled WGS sequence"/>
</dbReference>
<accession>A0AAP2DD66</accession>
<proteinExistence type="predicted"/>
<dbReference type="EMBL" id="JAHESC010000050">
    <property type="protein sequence ID" value="MBT1689864.1"/>
    <property type="molecule type" value="Genomic_DNA"/>
</dbReference>
<protein>
    <submittedName>
        <fullName evidence="1">AlpA family phage regulatory protein</fullName>
    </submittedName>
</protein>
<gene>
    <name evidence="1" type="ORF">KK078_25100</name>
</gene>
<evidence type="ECO:0000313" key="1">
    <source>
        <dbReference type="EMBL" id="MBT1689864.1"/>
    </source>
</evidence>
<name>A0AAP2DD66_9BACT</name>
<organism evidence="1 2">
    <name type="scientific">Dawidia soli</name>
    <dbReference type="NCBI Taxonomy" id="2782352"/>
    <lineage>
        <taxon>Bacteria</taxon>
        <taxon>Pseudomonadati</taxon>
        <taxon>Bacteroidota</taxon>
        <taxon>Cytophagia</taxon>
        <taxon>Cytophagales</taxon>
        <taxon>Chryseotaleaceae</taxon>
        <taxon>Dawidia</taxon>
    </lineage>
</organism>
<reference evidence="1 2" key="1">
    <citation type="submission" date="2021-05" db="EMBL/GenBank/DDBJ databases">
        <title>A Polyphasic approach of four new species of the genus Ohtaekwangia: Ohtaekwangia histidinii sp. nov., Ohtaekwangia cretensis sp. nov., Ohtaekwangia indiensis sp. nov., Ohtaekwangia reichenbachii sp. nov. from diverse environment.</title>
        <authorList>
            <person name="Octaviana S."/>
        </authorList>
    </citation>
    <scope>NUCLEOTIDE SEQUENCE [LARGE SCALE GENOMIC DNA]</scope>
    <source>
        <strain evidence="1 2">PWU37</strain>
    </source>
</reference>
<dbReference type="AlphaFoldDB" id="A0AAP2DD66"/>
<dbReference type="Pfam" id="PF05930">
    <property type="entry name" value="Phage_AlpA"/>
    <property type="match status" value="1"/>
</dbReference>